<dbReference type="EMBL" id="PDNZ01000002">
    <property type="protein sequence ID" value="PWW82708.1"/>
    <property type="molecule type" value="Genomic_DNA"/>
</dbReference>
<dbReference type="Pfam" id="PF12732">
    <property type="entry name" value="YtxH"/>
    <property type="match status" value="1"/>
</dbReference>
<accession>A0A317T849</accession>
<evidence type="ECO:0000256" key="2">
    <source>
        <dbReference type="SAM" id="Phobius"/>
    </source>
</evidence>
<keyword evidence="2" id="KW-1133">Transmembrane helix</keyword>
<dbReference type="OrthoDB" id="598035at2"/>
<feature type="transmembrane region" description="Helical" evidence="2">
    <location>
        <begin position="12"/>
        <end position="30"/>
    </location>
</feature>
<keyword evidence="1" id="KW-0175">Coiled coil</keyword>
<dbReference type="RefSeq" id="WP_110022424.1">
    <property type="nucleotide sequence ID" value="NZ_PDNZ01000002.1"/>
</dbReference>
<dbReference type="InterPro" id="IPR024623">
    <property type="entry name" value="YtxH"/>
</dbReference>
<organism evidence="3 4">
    <name type="scientific">Prosthecochloris marina</name>
    <dbReference type="NCBI Taxonomy" id="2017681"/>
    <lineage>
        <taxon>Bacteria</taxon>
        <taxon>Pseudomonadati</taxon>
        <taxon>Chlorobiota</taxon>
        <taxon>Chlorobiia</taxon>
        <taxon>Chlorobiales</taxon>
        <taxon>Chlorobiaceae</taxon>
        <taxon>Prosthecochloris</taxon>
    </lineage>
</organism>
<dbReference type="Proteomes" id="UP000246278">
    <property type="component" value="Unassembled WGS sequence"/>
</dbReference>
<dbReference type="AlphaFoldDB" id="A0A317T849"/>
<name>A0A317T849_9CHLB</name>
<proteinExistence type="predicted"/>
<protein>
    <recommendedName>
        <fullName evidence="5">Gas vesicle protein</fullName>
    </recommendedName>
</protein>
<keyword evidence="2" id="KW-0812">Transmembrane</keyword>
<evidence type="ECO:0008006" key="5">
    <source>
        <dbReference type="Google" id="ProtNLM"/>
    </source>
</evidence>
<comment type="caution">
    <text evidence="3">The sequence shown here is derived from an EMBL/GenBank/DDBJ whole genome shotgun (WGS) entry which is preliminary data.</text>
</comment>
<evidence type="ECO:0000313" key="4">
    <source>
        <dbReference type="Proteomes" id="UP000246278"/>
    </source>
</evidence>
<gene>
    <name evidence="3" type="ORF">CR164_02885</name>
</gene>
<keyword evidence="4" id="KW-1185">Reference proteome</keyword>
<sequence>MDNQDNYYKGLFYGAALGAAIGTVMGLLFAPDKGQETQRIITGKLRRALDMASDKAAEFYDVDENGEIYDNEARERSKEIIENARDEARKILNDANTILKEIKNQAKSGGGHTKSSDPHG</sequence>
<evidence type="ECO:0000256" key="1">
    <source>
        <dbReference type="SAM" id="Coils"/>
    </source>
</evidence>
<keyword evidence="2" id="KW-0472">Membrane</keyword>
<feature type="coiled-coil region" evidence="1">
    <location>
        <begin position="74"/>
        <end position="105"/>
    </location>
</feature>
<evidence type="ECO:0000313" key="3">
    <source>
        <dbReference type="EMBL" id="PWW82708.1"/>
    </source>
</evidence>
<reference evidence="4" key="1">
    <citation type="submission" date="2017-10" db="EMBL/GenBank/DDBJ databases">
        <authorList>
            <person name="Gaisin V.A."/>
            <person name="Rysina M.S."/>
            <person name="Grouzdev D.S."/>
        </authorList>
    </citation>
    <scope>NUCLEOTIDE SEQUENCE [LARGE SCALE GENOMIC DNA]</scope>
    <source>
        <strain evidence="4">V1</strain>
    </source>
</reference>